<dbReference type="InterPro" id="IPR023213">
    <property type="entry name" value="CAT-like_dom_sf"/>
</dbReference>
<dbReference type="FunFam" id="3.40.50.12780:FF:000012">
    <property type="entry name" value="Non-ribosomal peptide synthetase"/>
    <property type="match status" value="1"/>
</dbReference>
<dbReference type="Gene3D" id="3.30.559.30">
    <property type="entry name" value="Nonribosomal peptide synthetase, condensation domain"/>
    <property type="match status" value="2"/>
</dbReference>
<dbReference type="STRING" id="1123010.SAMN02745724_04039"/>
<dbReference type="PROSITE" id="PS00012">
    <property type="entry name" value="PHOSPHOPANTETHEINE"/>
    <property type="match status" value="2"/>
</dbReference>
<dbReference type="Pfam" id="PF00668">
    <property type="entry name" value="Condensation"/>
    <property type="match status" value="2"/>
</dbReference>
<evidence type="ECO:0000256" key="1">
    <source>
        <dbReference type="ARBA" id="ARBA00001957"/>
    </source>
</evidence>
<feature type="non-terminal residue" evidence="6">
    <location>
        <position position="1"/>
    </location>
</feature>
<proteinExistence type="predicted"/>
<dbReference type="PROSITE" id="PS50075">
    <property type="entry name" value="CARRIER"/>
    <property type="match status" value="2"/>
</dbReference>
<dbReference type="InterPro" id="IPR010060">
    <property type="entry name" value="NRPS_synth"/>
</dbReference>
<evidence type="ECO:0000256" key="4">
    <source>
        <dbReference type="ARBA" id="ARBA00022737"/>
    </source>
</evidence>
<dbReference type="FunFam" id="3.30.300.30:FF:000015">
    <property type="entry name" value="Nonribosomal peptide synthase SidD"/>
    <property type="match status" value="1"/>
</dbReference>
<name>A0A1I1QXF7_9GAMM</name>
<dbReference type="NCBIfam" id="TIGR01733">
    <property type="entry name" value="AA-adenyl-dom"/>
    <property type="match status" value="2"/>
</dbReference>
<dbReference type="Gene3D" id="3.30.559.10">
    <property type="entry name" value="Chloramphenicol acetyltransferase-like domain"/>
    <property type="match status" value="2"/>
</dbReference>
<dbReference type="PANTHER" id="PTHR45527">
    <property type="entry name" value="NONRIBOSOMAL PEPTIDE SYNTHETASE"/>
    <property type="match status" value="1"/>
</dbReference>
<dbReference type="InterPro" id="IPR001242">
    <property type="entry name" value="Condensation_dom"/>
</dbReference>
<dbReference type="FunFam" id="1.10.1200.10:FF:000005">
    <property type="entry name" value="Nonribosomal peptide synthetase 1"/>
    <property type="match status" value="1"/>
</dbReference>
<dbReference type="GO" id="GO:0003824">
    <property type="term" value="F:catalytic activity"/>
    <property type="evidence" value="ECO:0007669"/>
    <property type="project" value="InterPro"/>
</dbReference>
<dbReference type="InterPro" id="IPR001031">
    <property type="entry name" value="Thioesterase"/>
</dbReference>
<dbReference type="GO" id="GO:0031177">
    <property type="term" value="F:phosphopantetheine binding"/>
    <property type="evidence" value="ECO:0007669"/>
    <property type="project" value="TreeGrafter"/>
</dbReference>
<dbReference type="Gene3D" id="2.30.38.10">
    <property type="entry name" value="Luciferase, Domain 3"/>
    <property type="match status" value="2"/>
</dbReference>
<dbReference type="Pfam" id="PF00501">
    <property type="entry name" value="AMP-binding"/>
    <property type="match status" value="2"/>
</dbReference>
<dbReference type="InterPro" id="IPR029058">
    <property type="entry name" value="AB_hydrolase_fold"/>
</dbReference>
<dbReference type="EMBL" id="FOLO01000045">
    <property type="protein sequence ID" value="SFD26814.1"/>
    <property type="molecule type" value="Genomic_DNA"/>
</dbReference>
<dbReference type="FunFam" id="3.40.50.980:FF:000001">
    <property type="entry name" value="Non-ribosomal peptide synthetase"/>
    <property type="match status" value="2"/>
</dbReference>
<dbReference type="Pfam" id="PF13193">
    <property type="entry name" value="AMP-binding_C"/>
    <property type="match status" value="1"/>
</dbReference>
<keyword evidence="7" id="KW-1185">Reference proteome</keyword>
<dbReference type="CDD" id="cd19543">
    <property type="entry name" value="DCL_NRPS"/>
    <property type="match status" value="1"/>
</dbReference>
<evidence type="ECO:0000259" key="5">
    <source>
        <dbReference type="PROSITE" id="PS50075"/>
    </source>
</evidence>
<organism evidence="6 7">
    <name type="scientific">Pseudoalteromonas denitrificans DSM 6059</name>
    <dbReference type="NCBI Taxonomy" id="1123010"/>
    <lineage>
        <taxon>Bacteria</taxon>
        <taxon>Pseudomonadati</taxon>
        <taxon>Pseudomonadota</taxon>
        <taxon>Gammaproteobacteria</taxon>
        <taxon>Alteromonadales</taxon>
        <taxon>Pseudoalteromonadaceae</taxon>
        <taxon>Pseudoalteromonas</taxon>
    </lineage>
</organism>
<dbReference type="InterPro" id="IPR009081">
    <property type="entry name" value="PP-bd_ACP"/>
</dbReference>
<accession>A0A1I1QXF7</accession>
<dbReference type="PROSITE" id="PS00455">
    <property type="entry name" value="AMP_BINDING"/>
    <property type="match status" value="2"/>
</dbReference>
<dbReference type="OrthoDB" id="9757559at2"/>
<evidence type="ECO:0000256" key="3">
    <source>
        <dbReference type="ARBA" id="ARBA00022553"/>
    </source>
</evidence>
<keyword evidence="2" id="KW-0596">Phosphopantetheine</keyword>
<dbReference type="Gene3D" id="3.40.50.1820">
    <property type="entry name" value="alpha/beta hydrolase"/>
    <property type="match status" value="1"/>
</dbReference>
<dbReference type="PANTHER" id="PTHR45527:SF1">
    <property type="entry name" value="FATTY ACID SYNTHASE"/>
    <property type="match status" value="1"/>
</dbReference>
<dbReference type="GO" id="GO:0005737">
    <property type="term" value="C:cytoplasm"/>
    <property type="evidence" value="ECO:0007669"/>
    <property type="project" value="TreeGrafter"/>
</dbReference>
<keyword evidence="4" id="KW-0677">Repeat</keyword>
<dbReference type="GO" id="GO:0044550">
    <property type="term" value="P:secondary metabolite biosynthetic process"/>
    <property type="evidence" value="ECO:0007669"/>
    <property type="project" value="TreeGrafter"/>
</dbReference>
<dbReference type="SUPFAM" id="SSF53474">
    <property type="entry name" value="alpha/beta-Hydrolases"/>
    <property type="match status" value="1"/>
</dbReference>
<dbReference type="InterPro" id="IPR006162">
    <property type="entry name" value="Ppantetheine_attach_site"/>
</dbReference>
<dbReference type="NCBIfam" id="TIGR01720">
    <property type="entry name" value="NRPS-para261"/>
    <property type="match status" value="1"/>
</dbReference>
<evidence type="ECO:0000313" key="6">
    <source>
        <dbReference type="EMBL" id="SFD26814.1"/>
    </source>
</evidence>
<dbReference type="Gene3D" id="1.10.1200.10">
    <property type="entry name" value="ACP-like"/>
    <property type="match status" value="2"/>
</dbReference>
<dbReference type="InterPro" id="IPR010071">
    <property type="entry name" value="AA_adenyl_dom"/>
</dbReference>
<evidence type="ECO:0000256" key="2">
    <source>
        <dbReference type="ARBA" id="ARBA00022450"/>
    </source>
</evidence>
<dbReference type="NCBIfam" id="NF003417">
    <property type="entry name" value="PRK04813.1"/>
    <property type="match status" value="2"/>
</dbReference>
<dbReference type="Pfam" id="PF00550">
    <property type="entry name" value="PP-binding"/>
    <property type="match status" value="2"/>
</dbReference>
<dbReference type="SUPFAM" id="SSF47336">
    <property type="entry name" value="ACP-like"/>
    <property type="match status" value="2"/>
</dbReference>
<dbReference type="GO" id="GO:0043041">
    <property type="term" value="P:amino acid activation for nonribosomal peptide biosynthetic process"/>
    <property type="evidence" value="ECO:0007669"/>
    <property type="project" value="TreeGrafter"/>
</dbReference>
<dbReference type="CDD" id="cd12117">
    <property type="entry name" value="A_NRPS_Srf_like"/>
    <property type="match status" value="1"/>
</dbReference>
<dbReference type="SUPFAM" id="SSF52777">
    <property type="entry name" value="CoA-dependent acyltransferases"/>
    <property type="match status" value="4"/>
</dbReference>
<dbReference type="InterPro" id="IPR036736">
    <property type="entry name" value="ACP-like_sf"/>
</dbReference>
<feature type="domain" description="Carrier" evidence="5">
    <location>
        <begin position="2054"/>
        <end position="2130"/>
    </location>
</feature>
<dbReference type="Gene3D" id="3.40.50.980">
    <property type="match status" value="4"/>
</dbReference>
<dbReference type="SUPFAM" id="SSF56801">
    <property type="entry name" value="Acetyl-CoA synthetase-like"/>
    <property type="match status" value="2"/>
</dbReference>
<dbReference type="Gene3D" id="3.30.300.30">
    <property type="match status" value="2"/>
</dbReference>
<dbReference type="InterPro" id="IPR045851">
    <property type="entry name" value="AMP-bd_C_sf"/>
</dbReference>
<evidence type="ECO:0000313" key="7">
    <source>
        <dbReference type="Proteomes" id="UP000198862"/>
    </source>
</evidence>
<dbReference type="InterPro" id="IPR025110">
    <property type="entry name" value="AMP-bd_C"/>
</dbReference>
<reference evidence="6 7" key="1">
    <citation type="submission" date="2016-10" db="EMBL/GenBank/DDBJ databases">
        <authorList>
            <person name="de Groot N.N."/>
        </authorList>
    </citation>
    <scope>NUCLEOTIDE SEQUENCE [LARGE SCALE GENOMIC DNA]</scope>
    <source>
        <strain evidence="6 7">DSM 6059</strain>
    </source>
</reference>
<feature type="domain" description="Carrier" evidence="5">
    <location>
        <begin position="534"/>
        <end position="610"/>
    </location>
</feature>
<protein>
    <submittedName>
        <fullName evidence="6">Non-ribosomal peptide synthase domain TIGR01720/amino acid adenylation domain-containing protein</fullName>
    </submittedName>
</protein>
<dbReference type="Proteomes" id="UP000198862">
    <property type="component" value="Unassembled WGS sequence"/>
</dbReference>
<dbReference type="CDD" id="cd19534">
    <property type="entry name" value="E_NRPS"/>
    <property type="match status" value="1"/>
</dbReference>
<keyword evidence="3" id="KW-0597">Phosphoprotein</keyword>
<gene>
    <name evidence="6" type="ORF">SAMN02745724_04039</name>
</gene>
<dbReference type="InterPro" id="IPR000873">
    <property type="entry name" value="AMP-dep_synth/lig_dom"/>
</dbReference>
<dbReference type="FunFam" id="2.30.38.10:FF:000001">
    <property type="entry name" value="Non-ribosomal peptide synthetase PvdI"/>
    <property type="match status" value="1"/>
</dbReference>
<sequence length="2422" mass="270546">PKNKCIHELFEQQAKNTPNATAVVFKDKKLTYKELNEKANQLAHYLVAHHQVKADTLIGLCITRSIEMMIGMLGILKAGGAYVPMDPDYPKARLDYMLEDAGLNVVLTLSHVQKEVSFGNAHALCLDGLGQKAPHIQSVFDDFAIDNLETRELGLNSSHLAYVIYTSGSTGNPKGVLTPHIAVSRLVINPNFMPLDQDTVFLQSANIAFDAATLEIWGGLLNGGKCILYPERYLDINRLNEIIVSEQVNALWLTAGLFSEWSRVSDKATTLKWVLAGGDVLNPDAVMRVQKMLPQVTLINGYGPTENTTFTCCYQIPKVLEGDSPIAIGRPLSGDQVVIMSDEGNLLPMGATGELCVGGDGLARGYLNSPELTAERFIDNPYYDESKPNSSRRLYKTGDLVRYLKDSNIEFIGRIDAQIKIRGFRVELGEIEYQINQDERVDSALVVAKETSSGGKQLIGYVKLSLMHETADVEKAVLAQLAEIKGSLLTRMPDYMVPSAFVKIEEWPLTANGKVDRKSLPQADDSLLQGEYVGPQTDTEKALVNIWSGLLNLEADKISTTANFFELGGDSILSIQLVSQANQLGMQLTVKQLFDNQNIAELATKVTYGMAVEAPQNPIKGALNLLPIQQVFFEDETDLHHFNQSVLLTTPVGFEPLHLNKLVTVLYQRHDALRLRFALQEGKWQALHCPLDPKMVEQSISHLYLDDSDFSSLEDKANEIQRSLNLSEGPILRLVHVTNQGQEGRLLLIVHHLVIDGVSWRILLEDAERWMAAIRMGKTSVLPAKTSSFQQWGDFLTEYAFSNKLAAEKGYWARMNDISVNDLPEVPSKLTGTSVENFGLDQNLTTQLLQQAGHTYRTQINELLLCSVFMGFNQWSGNKSIRIALEGHGREDLTPLLDLSQTVGWFTSIYPLVLSSKSMNIQEVICSIKEQYRAVPCHGIGYGVLRYLTKDESLIESQAIDIAFNYLGQFDQVITQDSYFGSATESRGLEVSHARKIDHGITLNGAVTGGTLSFNLNYDLARFSEKSMQSLAQSLEQALKDVISHCLSPNAGRLTISDFPLAKMNLIQLDTWQAKYDIANIYKATPMQQGMLFHSLLDKNAYVTQIMMTLEGNLNTALFREAWQSVVARHDIFRTIFVGEDSGEIQQLVLTKATLPWSEFDMTESIPEVQQQLIHAYRQNDLRKGFELTIAPLMRITLWSLGNHQHQLLWSHHHALNDGWCLSLVFGEVIKVYQNLKENERITLPAVIPYRNYIAWLAEQDEQAAREFWRASLSDIDVMTALPLEKDIGQGCSGLNEIVTVSSEFTDEETKLLSQFARKNQLTMNVLVQAAWAFILSRYSGENSVVFGTTVSGRPPELLGVEQMVGLFINTVAVRIDIEGNIKLGEWLTKLHHSQVTRDEHCYLSLSEVQRLANLSGKGELFDSLLVFENYPVDDALEDKVDLSGLQVSSMEAFDDTNFGLMVKGSLRELLTLDISYKTARFDSDDMNILLDQMHRVLKAMIEQVEQPVWKLPLLSYEEQNYLIKGFANTSKNYLVEQCIHQIFETQVEKSPHKIALIFNGKNLTYEELNNQSNQLAQYLSAQGVKRGSIVGICIARSMEMVISLLAILKTGAAYAPLDPSYPQERLDYMMENSAIKLLVTHSDLSAVYEGKPVKAIKLDDDKIKQALSAHKTENLQISNGLSPDDLAFVIYTSGSTGRPKGVMQTHRTMVNLAQGQILDDGMHGALRTLQFAPISFDASIHEMTTCWLTGSELFLMSEQSKQNLVTLPDILHDNKIERLFIPPAVLNWLSEAVNERDLHLINLKEIATSGEALVVSSDLAAFLEQHHHCKLWNYYGPTETHVATIGLVNSPKAGDLPSIGKPIENVSCYVLDKYLQLAPMGTLGELWVGGMAVAKGYINRPELTAERFIDDPFSQKSSDKLYKTGDLVRYLPDGNIEFIGRTDDQVKMRGYRIELSEIEQQLLSIDAVKRAVVLVREDEPGLKHLAAYVTTDLEDDGELITKMQDHAYASLPEFMVPTYFMILDALPLTANGKVNKKALPVPERVVSHEVYVAPKTEIEKSLVQVWSQLLGLDSDKISITANIFELGAHSLLMLKAIHQMKKVGIDSDLKALYESSCIQEFAMNYGHNHLPIEQGSIIALNKTTNGNPLYVFHPFGGRCDGYRKIALSLEGICPVIGIQAPFNFNHELNFDNFSELGEFYKRAIKQHRPEGPYQLCGWSAGGNIAGKVAELMLAQGDEISYLAILDSLMIFPNTDLSDSENLRQVLKNELNSEEDTLSGICFTDKLGKEFENKSLDEQIINAAELILQSDKEVDYEPEQIKIGLKFGTHLMKTNWSVAPLNISGKSVLFAAEGNTEQEKKNILEAWQKTLLSSDEVITVPGIHGKMMHGDCIEKIIDKLVLDISQFNNQFIRLEPEDEKVV</sequence>
<dbReference type="Pfam" id="PF00975">
    <property type="entry name" value="Thioesterase"/>
    <property type="match status" value="1"/>
</dbReference>
<dbReference type="InterPro" id="IPR020845">
    <property type="entry name" value="AMP-binding_CS"/>
</dbReference>
<comment type="cofactor">
    <cofactor evidence="1">
        <name>pantetheine 4'-phosphate</name>
        <dbReference type="ChEBI" id="CHEBI:47942"/>
    </cofactor>
</comment>